<dbReference type="OrthoDB" id="2660939at2"/>
<name>A0A7X2V364_9BACI</name>
<dbReference type="GO" id="GO:0051301">
    <property type="term" value="P:cell division"/>
    <property type="evidence" value="ECO:0007669"/>
    <property type="project" value="UniProtKB-KW"/>
</dbReference>
<dbReference type="InterPro" id="IPR022121">
    <property type="entry name" value="Peptidase_M73_camelysin"/>
</dbReference>
<evidence type="ECO:0000313" key="1">
    <source>
        <dbReference type="EMBL" id="MTH52392.1"/>
    </source>
</evidence>
<keyword evidence="1" id="KW-0132">Cell division</keyword>
<dbReference type="AlphaFoldDB" id="A0A7X2V364"/>
<dbReference type="Proteomes" id="UP000434639">
    <property type="component" value="Unassembled WGS sequence"/>
</dbReference>
<gene>
    <name evidence="1" type="ORF">GKZ89_03160</name>
</gene>
<dbReference type="EMBL" id="WMIB01000001">
    <property type="protein sequence ID" value="MTH52392.1"/>
    <property type="molecule type" value="Genomic_DNA"/>
</dbReference>
<keyword evidence="1" id="KW-0131">Cell cycle</keyword>
<dbReference type="RefSeq" id="WP_155110894.1">
    <property type="nucleotide sequence ID" value="NZ_WMIB01000001.1"/>
</dbReference>
<accession>A0A7X2V364</accession>
<dbReference type="NCBIfam" id="TIGR04088">
    <property type="entry name" value="cognate_SipW"/>
    <property type="match status" value="1"/>
</dbReference>
<dbReference type="InterPro" id="IPR023833">
    <property type="entry name" value="Signal_pept_SipW-depend-type"/>
</dbReference>
<proteinExistence type="predicted"/>
<reference evidence="1 2" key="1">
    <citation type="journal article" date="2017" name="Int. J. Syst. Evol. Microbiol.">
        <title>Bacillus mangrovi sp. nov., isolated from a sediment sample from a mangrove forest.</title>
        <authorList>
            <person name="Gupta V."/>
            <person name="Singh P.K."/>
            <person name="Korpole S."/>
            <person name="Tanuku N.R.S."/>
            <person name="Pinnaka A.K."/>
        </authorList>
    </citation>
    <scope>NUCLEOTIDE SEQUENCE [LARGE SCALE GENOMIC DNA]</scope>
    <source>
        <strain evidence="1 2">KCTC 33872</strain>
    </source>
</reference>
<comment type="caution">
    <text evidence="1">The sequence shown here is derived from an EMBL/GenBank/DDBJ whole genome shotgun (WGS) entry which is preliminary data.</text>
</comment>
<dbReference type="Pfam" id="PF12389">
    <property type="entry name" value="Peptidase_M73"/>
    <property type="match status" value="1"/>
</dbReference>
<organism evidence="1 2">
    <name type="scientific">Metabacillus mangrovi</name>
    <dbReference type="NCBI Taxonomy" id="1491830"/>
    <lineage>
        <taxon>Bacteria</taxon>
        <taxon>Bacillati</taxon>
        <taxon>Bacillota</taxon>
        <taxon>Bacilli</taxon>
        <taxon>Bacillales</taxon>
        <taxon>Bacillaceae</taxon>
        <taxon>Metabacillus</taxon>
    </lineage>
</organism>
<protein>
    <submittedName>
        <fullName evidence="1">Cell division protein FtsN</fullName>
    </submittedName>
</protein>
<keyword evidence="2" id="KW-1185">Reference proteome</keyword>
<sequence>MGVKKKLGLGLASAALGLSLVGGGTYAYFSDKEVSESSFAAGTLDLELNPETVIDVPNIKPGDTMDRAFKLVNKGSINIKKIKLLSDYSVENMGDAANTEDLGEYIRVNFLFNADKLNDVVYSTTLSKMKEMDPNVLGKNVFTPLMERKGLKAGTTDDMIVQFEFIDNGEDQNQFQGDKLKLNWSFEAFQGKDEEK</sequence>
<evidence type="ECO:0000313" key="2">
    <source>
        <dbReference type="Proteomes" id="UP000434639"/>
    </source>
</evidence>